<keyword evidence="3" id="KW-1185">Reference proteome</keyword>
<gene>
    <name evidence="2" type="ORF">PXEA_LOCUS10297</name>
</gene>
<keyword evidence="1" id="KW-0472">Membrane</keyword>
<name>A0A3S5FD61_9PLAT</name>
<reference evidence="2" key="1">
    <citation type="submission" date="2018-11" db="EMBL/GenBank/DDBJ databases">
        <authorList>
            <consortium name="Pathogen Informatics"/>
        </authorList>
    </citation>
    <scope>NUCLEOTIDE SEQUENCE</scope>
</reference>
<feature type="transmembrane region" description="Helical" evidence="1">
    <location>
        <begin position="30"/>
        <end position="51"/>
    </location>
</feature>
<organism evidence="2 3">
    <name type="scientific">Protopolystoma xenopodis</name>
    <dbReference type="NCBI Taxonomy" id="117903"/>
    <lineage>
        <taxon>Eukaryota</taxon>
        <taxon>Metazoa</taxon>
        <taxon>Spiralia</taxon>
        <taxon>Lophotrochozoa</taxon>
        <taxon>Platyhelminthes</taxon>
        <taxon>Monogenea</taxon>
        <taxon>Polyopisthocotylea</taxon>
        <taxon>Polystomatidea</taxon>
        <taxon>Polystomatidae</taxon>
        <taxon>Protopolystoma</taxon>
    </lineage>
</organism>
<evidence type="ECO:0000313" key="2">
    <source>
        <dbReference type="EMBL" id="VEL16857.1"/>
    </source>
</evidence>
<dbReference type="EMBL" id="CAAALY010030122">
    <property type="protein sequence ID" value="VEL16857.1"/>
    <property type="molecule type" value="Genomic_DNA"/>
</dbReference>
<dbReference type="AlphaFoldDB" id="A0A3S5FD61"/>
<keyword evidence="1" id="KW-0812">Transmembrane</keyword>
<protein>
    <submittedName>
        <fullName evidence="2">Uncharacterized protein</fullName>
    </submittedName>
</protein>
<evidence type="ECO:0000256" key="1">
    <source>
        <dbReference type="SAM" id="Phobius"/>
    </source>
</evidence>
<proteinExistence type="predicted"/>
<sequence length="68" mass="7700">MRLPIKRPLGGNRNQPRWCRPFGMVDSVNYLTIPSLLQVVIVTLAIVNSSANPESRVKLKKNQADRQN</sequence>
<evidence type="ECO:0000313" key="3">
    <source>
        <dbReference type="Proteomes" id="UP000784294"/>
    </source>
</evidence>
<dbReference type="Proteomes" id="UP000784294">
    <property type="component" value="Unassembled WGS sequence"/>
</dbReference>
<accession>A0A3S5FD61</accession>
<comment type="caution">
    <text evidence="2">The sequence shown here is derived from an EMBL/GenBank/DDBJ whole genome shotgun (WGS) entry which is preliminary data.</text>
</comment>
<keyword evidence="1" id="KW-1133">Transmembrane helix</keyword>